<protein>
    <submittedName>
        <fullName evidence="1">AGAP012370-PA</fullName>
    </submittedName>
</protein>
<dbReference type="AlphaFoldDB" id="A7UVC1"/>
<reference evidence="1" key="4">
    <citation type="journal article" date="2007" name="Genome Biol.">
        <title>Update of the Anopheles gambiae PEST genome assembly.</title>
        <authorList>
            <person name="Sharakhova M.V."/>
            <person name="Hammond M.P."/>
            <person name="Lobo N.F."/>
            <person name="Krzywinski J."/>
            <person name="Unger M.F."/>
            <person name="Hillenmeyer M.E."/>
            <person name="Bruggner R.V."/>
            <person name="Birney E."/>
            <person name="Collins F.H."/>
        </authorList>
    </citation>
    <scope>NUCLEOTIDE SEQUENCE</scope>
    <source>
        <strain evidence="1">PEST</strain>
    </source>
</reference>
<dbReference type="PaxDb" id="7165-AGAP012370-PA"/>
<dbReference type="HOGENOM" id="CLU_2628839_0_0_1"/>
<reference evidence="1" key="2">
    <citation type="submission" date="2002-03" db="EMBL/GenBank/DDBJ databases">
        <authorList>
            <consortium name="The Anopheles Genome Sequencing Consortium"/>
        </authorList>
    </citation>
    <scope>NUCLEOTIDE SEQUENCE</scope>
    <source>
        <strain evidence="1">PEST</strain>
    </source>
</reference>
<reference evidence="1" key="5">
    <citation type="submission" date="2011-05" db="EMBL/GenBank/DDBJ databases">
        <authorList>
            <consortium name="VectorBase"/>
        </authorList>
    </citation>
    <scope>NUCLEOTIDE SEQUENCE</scope>
    <source>
        <strain evidence="1">PEST</strain>
    </source>
</reference>
<evidence type="ECO:0000313" key="1">
    <source>
        <dbReference type="EMBL" id="EDO63298.1"/>
    </source>
</evidence>
<reference evidence="1" key="1">
    <citation type="journal article" date="2002" name="Science">
        <title>The genome sequence of the malaria mosquito Anopheles gambiae.</title>
        <authorList>
            <person name="Holt R.A."/>
            <person name="Subramanian G.M."/>
            <person name="Halpern A."/>
            <person name="Sutton G.G."/>
            <person name="Charlab R."/>
            <person name="Nusskern D.R."/>
            <person name="Wincker P."/>
            <person name="Clark A.G."/>
            <person name="Ribeiro J.M."/>
            <person name="Wides R."/>
            <person name="Salzberg S.L."/>
            <person name="Loftus B."/>
            <person name="Yandell M."/>
            <person name="Majoros W.H."/>
            <person name="Rusch D.B."/>
            <person name="Lai Z."/>
            <person name="Kraft C.L."/>
            <person name="Abril J.F."/>
            <person name="Anthouard V."/>
            <person name="Arensburger P."/>
            <person name="Atkinson P.W."/>
            <person name="Baden H."/>
            <person name="de Berardinis V."/>
            <person name="Baldwin D."/>
            <person name="Benes V."/>
            <person name="Biedler J."/>
            <person name="Blass C."/>
            <person name="Bolanos R."/>
            <person name="Boscus D."/>
            <person name="Barnstead M."/>
            <person name="Cai S."/>
            <person name="Center A."/>
            <person name="Chaturverdi K."/>
            <person name="Christophides G.K."/>
            <person name="Chrystal M.A."/>
            <person name="Clamp M."/>
            <person name="Cravchik A."/>
            <person name="Curwen V."/>
            <person name="Dana A."/>
            <person name="Delcher A."/>
            <person name="Dew I."/>
            <person name="Evans C.A."/>
            <person name="Flanigan M."/>
            <person name="Grundschober-Freimoser A."/>
            <person name="Friedli L."/>
            <person name="Gu Z."/>
            <person name="Guan P."/>
            <person name="Guigo R."/>
            <person name="Hillenmeyer M.E."/>
            <person name="Hladun S.L."/>
            <person name="Hogan J.R."/>
            <person name="Hong Y.S."/>
            <person name="Hoover J."/>
            <person name="Jaillon O."/>
            <person name="Ke Z."/>
            <person name="Kodira C."/>
            <person name="Kokoza E."/>
            <person name="Koutsos A."/>
            <person name="Letunic I."/>
            <person name="Levitsky A."/>
            <person name="Liang Y."/>
            <person name="Lin J.J."/>
            <person name="Lobo N.F."/>
            <person name="Lopez J.R."/>
            <person name="Malek J.A."/>
            <person name="McIntosh T.C."/>
            <person name="Meister S."/>
            <person name="Miller J."/>
            <person name="Mobarry C."/>
            <person name="Mongin E."/>
            <person name="Murphy S.D."/>
            <person name="O'Brochta D.A."/>
            <person name="Pfannkoch C."/>
            <person name="Qi R."/>
            <person name="Regier M.A."/>
            <person name="Remington K."/>
            <person name="Shao H."/>
            <person name="Sharakhova M.V."/>
            <person name="Sitter C.D."/>
            <person name="Shetty J."/>
            <person name="Smith T.J."/>
            <person name="Strong R."/>
            <person name="Sun J."/>
            <person name="Thomasova D."/>
            <person name="Ton L.Q."/>
            <person name="Topalis P."/>
            <person name="Tu Z."/>
            <person name="Unger M.F."/>
            <person name="Walenz B."/>
            <person name="Wang A."/>
            <person name="Wang J."/>
            <person name="Wang M."/>
            <person name="Wang X."/>
            <person name="Woodford K.J."/>
            <person name="Wortman J.R."/>
            <person name="Wu M."/>
            <person name="Yao A."/>
            <person name="Zdobnov E.M."/>
            <person name="Zhang H."/>
            <person name="Zhao Q."/>
            <person name="Zhao S."/>
            <person name="Zhu S.C."/>
            <person name="Zhimulev I."/>
            <person name="Coluzzi M."/>
            <person name="della Torre A."/>
            <person name="Roth C.W."/>
            <person name="Louis C."/>
            <person name="Kalush F."/>
            <person name="Mural R.J."/>
            <person name="Myers E.W."/>
            <person name="Adams M.D."/>
            <person name="Smith H.O."/>
            <person name="Broder S."/>
            <person name="Gardner M.J."/>
            <person name="Fraser C.M."/>
            <person name="Birney E."/>
            <person name="Bork P."/>
            <person name="Brey P.T."/>
            <person name="Venter J.C."/>
            <person name="Weissenbach J."/>
            <person name="Kafatos F.C."/>
            <person name="Collins F.H."/>
            <person name="Hoffman S.L."/>
        </authorList>
    </citation>
    <scope>NUCLEOTIDE SEQUENCE [LARGE SCALE GENOMIC DNA]</scope>
    <source>
        <strain evidence="1">PEST</strain>
    </source>
</reference>
<gene>
    <name evidence="1" type="ORF">AgaP_AGAP012370</name>
</gene>
<sequence length="78" mass="8773">RIGGHGHIENQLTDVEFAAGRETRSLHAHFVAVCRPEQAALEFHLVGSDSRSWAFQTPLWIVSVWCSGTLDYVKPKRV</sequence>
<comment type="caution">
    <text evidence="1">The sequence shown here is derived from an EMBL/GenBank/DDBJ whole genome shotgun (WGS) entry which is preliminary data.</text>
</comment>
<proteinExistence type="predicted"/>
<accession>A7UVC1</accession>
<dbReference type="EMBL" id="AAAB01008986">
    <property type="protein sequence ID" value="EDO63298.1"/>
    <property type="molecule type" value="Genomic_DNA"/>
</dbReference>
<organism evidence="1">
    <name type="scientific">Anopheles gambiae</name>
    <name type="common">African malaria mosquito</name>
    <dbReference type="NCBI Taxonomy" id="7165"/>
    <lineage>
        <taxon>Eukaryota</taxon>
        <taxon>Metazoa</taxon>
        <taxon>Ecdysozoa</taxon>
        <taxon>Arthropoda</taxon>
        <taxon>Hexapoda</taxon>
        <taxon>Insecta</taxon>
        <taxon>Pterygota</taxon>
        <taxon>Neoptera</taxon>
        <taxon>Endopterygota</taxon>
        <taxon>Diptera</taxon>
        <taxon>Nematocera</taxon>
        <taxon>Culicoidea</taxon>
        <taxon>Culicidae</taxon>
        <taxon>Anophelinae</taxon>
        <taxon>Anopheles</taxon>
    </lineage>
</organism>
<reference evidence="1" key="3">
    <citation type="journal article" date="2004" name="Trends Parasitol.">
        <title>The Anopheles gambiae genome: an update.</title>
        <authorList>
            <person name="Mongin E."/>
            <person name="Louis C."/>
            <person name="Holt R.A."/>
            <person name="Birney E."/>
            <person name="Collins F.H."/>
        </authorList>
    </citation>
    <scope>NUCLEOTIDE SEQUENCE</scope>
    <source>
        <strain evidence="1">PEST</strain>
    </source>
</reference>
<name>A7UVC1_ANOGA</name>
<feature type="non-terminal residue" evidence="1">
    <location>
        <position position="1"/>
    </location>
</feature>